<evidence type="ECO:0000256" key="1">
    <source>
        <dbReference type="SAM" id="SignalP"/>
    </source>
</evidence>
<feature type="signal peptide" evidence="1">
    <location>
        <begin position="1"/>
        <end position="21"/>
    </location>
</feature>
<dbReference type="AlphaFoldDB" id="A0A316WG12"/>
<gene>
    <name evidence="2" type="ORF">C1634_015415</name>
</gene>
<proteinExistence type="predicted"/>
<keyword evidence="1" id="KW-0732">Signal</keyword>
<name>A0A316WG12_9FLAO</name>
<reference evidence="2 3" key="1">
    <citation type="submission" date="2018-04" db="EMBL/GenBank/DDBJ databases">
        <title>Chryseobacterium oncorhynchi 701B-08T from rainbow trout, and Chryseobacterium viscerum 687B-08T from diseased fish.</title>
        <authorList>
            <person name="Jeong J.-J."/>
            <person name="Lee Y.J."/>
            <person name="Pathiraja D."/>
            <person name="Park B."/>
            <person name="Choi I.-G."/>
            <person name="Kim K.D."/>
        </authorList>
    </citation>
    <scope>NUCLEOTIDE SEQUENCE [LARGE SCALE GENOMIC DNA]</scope>
    <source>
        <strain evidence="2 3">687B-08</strain>
    </source>
</reference>
<organism evidence="2 3">
    <name type="scientific">Chryseobacterium viscerum</name>
    <dbReference type="NCBI Taxonomy" id="1037377"/>
    <lineage>
        <taxon>Bacteria</taxon>
        <taxon>Pseudomonadati</taxon>
        <taxon>Bacteroidota</taxon>
        <taxon>Flavobacteriia</taxon>
        <taxon>Flavobacteriales</taxon>
        <taxon>Weeksellaceae</taxon>
        <taxon>Chryseobacterium group</taxon>
        <taxon>Chryseobacterium</taxon>
    </lineage>
</organism>
<evidence type="ECO:0000313" key="2">
    <source>
        <dbReference type="EMBL" id="PWN60347.1"/>
    </source>
</evidence>
<dbReference type="EMBL" id="PPEG02000006">
    <property type="protein sequence ID" value="PWN60347.1"/>
    <property type="molecule type" value="Genomic_DNA"/>
</dbReference>
<sequence>MKNSNILKLVLLILMYQYSTAQKIEKATVISPPKTVMLSKNKRTDMAIAKYTGGNMIFSIPKETFQKAVQEAIKEMNPNITVDDIKIAKSNIETYYLGIVTHNNSKETATIFLPLGNIGNSPDYFFVPGPGHVVTCINITGCPYNCRIVKYGYQNQYTGCNCGGFDPGELPANGNTSTLSCNFKINKVILEKELCMAIKIKINAFQE</sequence>
<protein>
    <submittedName>
        <fullName evidence="2">Uncharacterized protein</fullName>
    </submittedName>
</protein>
<accession>A0A316WG12</accession>
<comment type="caution">
    <text evidence="2">The sequence shown here is derived from an EMBL/GenBank/DDBJ whole genome shotgun (WGS) entry which is preliminary data.</text>
</comment>
<evidence type="ECO:0000313" key="3">
    <source>
        <dbReference type="Proteomes" id="UP000236413"/>
    </source>
</evidence>
<dbReference type="Proteomes" id="UP000236413">
    <property type="component" value="Unassembled WGS sequence"/>
</dbReference>
<feature type="chain" id="PRO_5016292171" evidence="1">
    <location>
        <begin position="22"/>
        <end position="207"/>
    </location>
</feature>
<dbReference type="RefSeq" id="WP_109738720.1">
    <property type="nucleotide sequence ID" value="NZ_PPEG02000006.1"/>
</dbReference>